<organism evidence="1 2">
    <name type="scientific">Fusarium tricinctum</name>
    <dbReference type="NCBI Taxonomy" id="61284"/>
    <lineage>
        <taxon>Eukaryota</taxon>
        <taxon>Fungi</taxon>
        <taxon>Dikarya</taxon>
        <taxon>Ascomycota</taxon>
        <taxon>Pezizomycotina</taxon>
        <taxon>Sordariomycetes</taxon>
        <taxon>Hypocreomycetidae</taxon>
        <taxon>Hypocreales</taxon>
        <taxon>Nectriaceae</taxon>
        <taxon>Fusarium</taxon>
        <taxon>Fusarium tricinctum species complex</taxon>
    </lineage>
</organism>
<dbReference type="InterPro" id="IPR053204">
    <property type="entry name" value="Oxopyrrolidines_Biosynth-assoc"/>
</dbReference>
<keyword evidence="2" id="KW-1185">Reference proteome</keyword>
<sequence length="252" mass="28064">MAGTLKELLSDKSVSADQAARIVADDCIQAIDKNEDATDIEDKLNELWSDVLTAAEQTPHDQQDKLVEVVQSIKNLPEATEKAKKLTVWEDVKRWDELPMFGPKAREQLDIAQEKSEEACVNINAFFTRITAAGVQDFSLFGIWTLREALEDPPAEQVAKQTSPKLLKAASVWFIYASGELKKASKEGHQFEGKIAKPGASLTEFKDEDGWRGFCDARWKVWEDRLTPLKEADLPEETKSLVAGAVDSLTKA</sequence>
<gene>
    <name evidence="1" type="ORF">BKA59DRAFT_171175</name>
</gene>
<proteinExistence type="predicted"/>
<dbReference type="InterPro" id="IPR022085">
    <property type="entry name" value="OpdG"/>
</dbReference>
<dbReference type="EMBL" id="JAGPXF010000004">
    <property type="protein sequence ID" value="KAH7245343.1"/>
    <property type="molecule type" value="Genomic_DNA"/>
</dbReference>
<dbReference type="Pfam" id="PF12311">
    <property type="entry name" value="DUF3632"/>
    <property type="match status" value="1"/>
</dbReference>
<dbReference type="PANTHER" id="PTHR38797:SF4">
    <property type="entry name" value="NUCLEAR PORE COMPLEX PROTEIN NUP85"/>
    <property type="match status" value="1"/>
</dbReference>
<accession>A0A8K0RWK1</accession>
<name>A0A8K0RWK1_9HYPO</name>
<evidence type="ECO:0000313" key="1">
    <source>
        <dbReference type="EMBL" id="KAH7245343.1"/>
    </source>
</evidence>
<comment type="caution">
    <text evidence="1">The sequence shown here is derived from an EMBL/GenBank/DDBJ whole genome shotgun (WGS) entry which is preliminary data.</text>
</comment>
<dbReference type="OrthoDB" id="3350591at2759"/>
<evidence type="ECO:0000313" key="2">
    <source>
        <dbReference type="Proteomes" id="UP000813427"/>
    </source>
</evidence>
<dbReference type="Proteomes" id="UP000813427">
    <property type="component" value="Unassembled WGS sequence"/>
</dbReference>
<dbReference type="AlphaFoldDB" id="A0A8K0RWK1"/>
<dbReference type="PANTHER" id="PTHR38797">
    <property type="entry name" value="NUCLEAR PORE COMPLEX PROTEIN NUP85-RELATED"/>
    <property type="match status" value="1"/>
</dbReference>
<protein>
    <submittedName>
        <fullName evidence="1">Uncharacterized protein</fullName>
    </submittedName>
</protein>
<reference evidence="1" key="1">
    <citation type="journal article" date="2021" name="Nat. Commun.">
        <title>Genetic determinants of endophytism in the Arabidopsis root mycobiome.</title>
        <authorList>
            <person name="Mesny F."/>
            <person name="Miyauchi S."/>
            <person name="Thiergart T."/>
            <person name="Pickel B."/>
            <person name="Atanasova L."/>
            <person name="Karlsson M."/>
            <person name="Huettel B."/>
            <person name="Barry K.W."/>
            <person name="Haridas S."/>
            <person name="Chen C."/>
            <person name="Bauer D."/>
            <person name="Andreopoulos W."/>
            <person name="Pangilinan J."/>
            <person name="LaButti K."/>
            <person name="Riley R."/>
            <person name="Lipzen A."/>
            <person name="Clum A."/>
            <person name="Drula E."/>
            <person name="Henrissat B."/>
            <person name="Kohler A."/>
            <person name="Grigoriev I.V."/>
            <person name="Martin F.M."/>
            <person name="Hacquard S."/>
        </authorList>
    </citation>
    <scope>NUCLEOTIDE SEQUENCE</scope>
    <source>
        <strain evidence="1">MPI-SDFR-AT-0068</strain>
    </source>
</reference>